<feature type="signal peptide" evidence="16">
    <location>
        <begin position="1"/>
        <end position="26"/>
    </location>
</feature>
<evidence type="ECO:0000256" key="5">
    <source>
        <dbReference type="ARBA" id="ARBA00022496"/>
    </source>
</evidence>
<dbReference type="InterPro" id="IPR037066">
    <property type="entry name" value="Plug_dom_sf"/>
</dbReference>
<dbReference type="GO" id="GO:0015344">
    <property type="term" value="F:siderophore uptake transmembrane transporter activity"/>
    <property type="evidence" value="ECO:0007669"/>
    <property type="project" value="TreeGrafter"/>
</dbReference>
<evidence type="ECO:0000256" key="11">
    <source>
        <dbReference type="ARBA" id="ARBA00023136"/>
    </source>
</evidence>
<gene>
    <name evidence="19" type="ORF">GTP44_08375</name>
</gene>
<keyword evidence="6 14" id="KW-0812">Transmembrane</keyword>
<evidence type="ECO:0000256" key="6">
    <source>
        <dbReference type="ARBA" id="ARBA00022692"/>
    </source>
</evidence>
<comment type="similarity">
    <text evidence="2 14 15">Belongs to the TonB-dependent receptor family.</text>
</comment>
<dbReference type="PANTHER" id="PTHR32552">
    <property type="entry name" value="FERRICHROME IRON RECEPTOR-RELATED"/>
    <property type="match status" value="1"/>
</dbReference>
<evidence type="ECO:0000256" key="9">
    <source>
        <dbReference type="ARBA" id="ARBA00023065"/>
    </source>
</evidence>
<evidence type="ECO:0000256" key="14">
    <source>
        <dbReference type="PROSITE-ProRule" id="PRU01360"/>
    </source>
</evidence>
<protein>
    <submittedName>
        <fullName evidence="19">TonB-dependent receptor</fullName>
    </submittedName>
</protein>
<keyword evidence="3 14" id="KW-0813">Transport</keyword>
<keyword evidence="8" id="KW-0408">Iron</keyword>
<evidence type="ECO:0000256" key="3">
    <source>
        <dbReference type="ARBA" id="ARBA00022448"/>
    </source>
</evidence>
<keyword evidence="5" id="KW-0410">Iron transport</keyword>
<evidence type="ECO:0000313" key="19">
    <source>
        <dbReference type="EMBL" id="MYM81974.1"/>
    </source>
</evidence>
<keyword evidence="7 16" id="KW-0732">Signal</keyword>
<evidence type="ECO:0000256" key="8">
    <source>
        <dbReference type="ARBA" id="ARBA00023004"/>
    </source>
</evidence>
<keyword evidence="10 15" id="KW-0798">TonB box</keyword>
<dbReference type="InterPro" id="IPR036942">
    <property type="entry name" value="Beta-barrel_TonB_sf"/>
</dbReference>
<evidence type="ECO:0000256" key="15">
    <source>
        <dbReference type="RuleBase" id="RU003357"/>
    </source>
</evidence>
<evidence type="ECO:0000256" key="1">
    <source>
        <dbReference type="ARBA" id="ARBA00004571"/>
    </source>
</evidence>
<feature type="domain" description="TonB-dependent receptor plug" evidence="18">
    <location>
        <begin position="53"/>
        <end position="161"/>
    </location>
</feature>
<comment type="caution">
    <text evidence="19">The sequence shown here is derived from an EMBL/GenBank/DDBJ whole genome shotgun (WGS) entry which is preliminary data.</text>
</comment>
<keyword evidence="4 14" id="KW-1134">Transmembrane beta strand</keyword>
<dbReference type="AlphaFoldDB" id="A0A6L8MHI3"/>
<keyword evidence="9" id="KW-0406">Ion transport</keyword>
<keyword evidence="13 14" id="KW-0998">Cell outer membrane</keyword>
<dbReference type="SUPFAM" id="SSF56935">
    <property type="entry name" value="Porins"/>
    <property type="match status" value="1"/>
</dbReference>
<dbReference type="InterPro" id="IPR000531">
    <property type="entry name" value="Beta-barrel_TonB"/>
</dbReference>
<evidence type="ECO:0000256" key="13">
    <source>
        <dbReference type="ARBA" id="ARBA00023237"/>
    </source>
</evidence>
<evidence type="ECO:0000256" key="12">
    <source>
        <dbReference type="ARBA" id="ARBA00023170"/>
    </source>
</evidence>
<sequence length="669" mass="73730">MSSSAKILARAALLPALLGVAPFGMAEENTDDAALVLGRVEITAQRSGPMAARSVLSSVDILGPELIQDQQAQHTWELLARAPGVMLTQFRQGNESGKLSFRGFNGEGEVNAVKLLIDGIPSNDNGGGMPFLDMLFPLEINSIEVVRGTNDPRYGLHNIAGNVNVNTRLGGNDTEVRFGYGSFATRQVQVAQGIENKHWTQNYFVGYSKSNGYRDNSEFDKLTVGGKWFYTSDDGRTRSGLIVRHTESNGDEPGYLEARDARNDPTSSYAYARATGGNREMTQLSLHLDHQLSDQLSLAAKLYRNAVQDQRWLRYSSITSQQERVIDETHAGLLASLTYRLPGAAIEAGVNAEHQHDASPRYNTVDQVRVSTTRDQHFRFDTYGAYVQAVLQPLPGVKLIPGYRVDKIEGDFDDRARNVHYGIQDYGLIKQPKFSAVYSPSDAASIYANWGKTFQVGAGAAAYQSTNSALRPSINEGWESGVKFTPVDWLNGRVALWRQDASDEVKRRLNDPAGGSENVGSTRREGADLQFNLRAGDNASAWLGYSWQRSRITRPDPAAPATLGKQIDHLPGRLYSAGYELQATPALKLSAWANGQGDYYLTTANTGNKYGAYTLLNASASYRLSRQWTLELQVKNLANRYYEYVWLNDQTRHAPGDGRAVYVSANLSL</sequence>
<reference evidence="19 20" key="1">
    <citation type="submission" date="2019-12" db="EMBL/GenBank/DDBJ databases">
        <title>Novel species isolated from a subtropical stream in China.</title>
        <authorList>
            <person name="Lu H."/>
        </authorList>
    </citation>
    <scope>NUCLEOTIDE SEQUENCE [LARGE SCALE GENOMIC DNA]</scope>
    <source>
        <strain evidence="19 20">FT50W</strain>
    </source>
</reference>
<evidence type="ECO:0000256" key="16">
    <source>
        <dbReference type="SAM" id="SignalP"/>
    </source>
</evidence>
<feature type="chain" id="PRO_5026824223" evidence="16">
    <location>
        <begin position="27"/>
        <end position="669"/>
    </location>
</feature>
<name>A0A6L8MHI3_9BURK</name>
<feature type="domain" description="TonB-dependent receptor-like beta-barrel" evidence="17">
    <location>
        <begin position="221"/>
        <end position="637"/>
    </location>
</feature>
<dbReference type="EMBL" id="WWCP01000007">
    <property type="protein sequence ID" value="MYM81974.1"/>
    <property type="molecule type" value="Genomic_DNA"/>
</dbReference>
<proteinExistence type="inferred from homology"/>
<dbReference type="PROSITE" id="PS52016">
    <property type="entry name" value="TONB_DEPENDENT_REC_3"/>
    <property type="match status" value="1"/>
</dbReference>
<keyword evidence="12 19" id="KW-0675">Receptor</keyword>
<evidence type="ECO:0000256" key="4">
    <source>
        <dbReference type="ARBA" id="ARBA00022452"/>
    </source>
</evidence>
<dbReference type="Proteomes" id="UP000474565">
    <property type="component" value="Unassembled WGS sequence"/>
</dbReference>
<dbReference type="Pfam" id="PF07715">
    <property type="entry name" value="Plug"/>
    <property type="match status" value="1"/>
</dbReference>
<dbReference type="CDD" id="cd01347">
    <property type="entry name" value="ligand_gated_channel"/>
    <property type="match status" value="1"/>
</dbReference>
<dbReference type="Pfam" id="PF00593">
    <property type="entry name" value="TonB_dep_Rec_b-barrel"/>
    <property type="match status" value="1"/>
</dbReference>
<accession>A0A6L8MHI3</accession>
<evidence type="ECO:0000256" key="7">
    <source>
        <dbReference type="ARBA" id="ARBA00022729"/>
    </source>
</evidence>
<evidence type="ECO:0000256" key="2">
    <source>
        <dbReference type="ARBA" id="ARBA00009810"/>
    </source>
</evidence>
<evidence type="ECO:0000259" key="18">
    <source>
        <dbReference type="Pfam" id="PF07715"/>
    </source>
</evidence>
<dbReference type="RefSeq" id="WP_161019085.1">
    <property type="nucleotide sequence ID" value="NZ_WWCP01000007.1"/>
</dbReference>
<keyword evidence="11 14" id="KW-0472">Membrane</keyword>
<evidence type="ECO:0000259" key="17">
    <source>
        <dbReference type="Pfam" id="PF00593"/>
    </source>
</evidence>
<evidence type="ECO:0000313" key="20">
    <source>
        <dbReference type="Proteomes" id="UP000474565"/>
    </source>
</evidence>
<dbReference type="InterPro" id="IPR012910">
    <property type="entry name" value="Plug_dom"/>
</dbReference>
<comment type="subcellular location">
    <subcellularLocation>
        <location evidence="1 14">Cell outer membrane</location>
        <topology evidence="1 14">Multi-pass membrane protein</topology>
    </subcellularLocation>
</comment>
<dbReference type="Gene3D" id="2.40.170.20">
    <property type="entry name" value="TonB-dependent receptor, beta-barrel domain"/>
    <property type="match status" value="1"/>
</dbReference>
<evidence type="ECO:0000256" key="10">
    <source>
        <dbReference type="ARBA" id="ARBA00023077"/>
    </source>
</evidence>
<organism evidence="19 20">
    <name type="scientific">Duganella lactea</name>
    <dbReference type="NCBI Taxonomy" id="2692173"/>
    <lineage>
        <taxon>Bacteria</taxon>
        <taxon>Pseudomonadati</taxon>
        <taxon>Pseudomonadota</taxon>
        <taxon>Betaproteobacteria</taxon>
        <taxon>Burkholderiales</taxon>
        <taxon>Oxalobacteraceae</taxon>
        <taxon>Telluria group</taxon>
        <taxon>Duganella</taxon>
    </lineage>
</organism>
<dbReference type="PANTHER" id="PTHR32552:SF68">
    <property type="entry name" value="FERRICHROME OUTER MEMBRANE TRANSPORTER_PHAGE RECEPTOR"/>
    <property type="match status" value="1"/>
</dbReference>
<dbReference type="GO" id="GO:0009279">
    <property type="term" value="C:cell outer membrane"/>
    <property type="evidence" value="ECO:0007669"/>
    <property type="project" value="UniProtKB-SubCell"/>
</dbReference>
<dbReference type="InterPro" id="IPR039426">
    <property type="entry name" value="TonB-dep_rcpt-like"/>
</dbReference>
<dbReference type="Gene3D" id="2.170.130.10">
    <property type="entry name" value="TonB-dependent receptor, plug domain"/>
    <property type="match status" value="1"/>
</dbReference>